<dbReference type="InterPro" id="IPR029045">
    <property type="entry name" value="ClpP/crotonase-like_dom_sf"/>
</dbReference>
<name>A0ABY6B0X2_9BURK</name>
<keyword evidence="2" id="KW-0378">Hydrolase</keyword>
<keyword evidence="3" id="KW-1185">Reference proteome</keyword>
<dbReference type="GO" id="GO:0006508">
    <property type="term" value="P:proteolysis"/>
    <property type="evidence" value="ECO:0007669"/>
    <property type="project" value="UniProtKB-KW"/>
</dbReference>
<accession>A0ABY6B0X2</accession>
<protein>
    <submittedName>
        <fullName evidence="2">ATP-dependent Clp protease proteolytic subunit</fullName>
    </submittedName>
</protein>
<dbReference type="SUPFAM" id="SSF52096">
    <property type="entry name" value="ClpP/crotonase"/>
    <property type="match status" value="1"/>
</dbReference>
<gene>
    <name evidence="2" type="ORF">N4261_03670</name>
</gene>
<evidence type="ECO:0000313" key="3">
    <source>
        <dbReference type="Proteomes" id="UP001064933"/>
    </source>
</evidence>
<sequence>MNLTELTVNWSRCIYIDRAIDAEFLNELIPRIVALRQVSSDPITVAINSPGGKVYLIDKLRSLIKSPDQDGNTCRMITVATNVAASAAAMLLALGDYAVALPHSNVLFHDVRFGSVTNVTPSRALETARSLESSNDRASLKIAEVMIQRWLWMYLDVHHRLTEVKELDPQAVAHFEDGVRLLKLPDCEHVQLDLPGLLTFVHGRLNSDNKPLVDNALEKLSRWGLVTSMSQKELSRKDETGKEGKLLSGLAELYSVMHRDGPPFDSEDNRKHLTAFMHVLSASLGTKPPLEALQRALQEVQLFDAIDSPKHRFTAIRLMVEHRVEFFGVDVAMRWPDMASEEKGKIIDESMPAVRTLWLICVMIARELFTGEHPLEPEEAMALGLVDEVPGASVYESRRAFRAKALRAKSDQREPSDEAADEVK</sequence>
<dbReference type="Gene3D" id="3.90.226.10">
    <property type="entry name" value="2-enoyl-CoA Hydratase, Chain A, domain 1"/>
    <property type="match status" value="1"/>
</dbReference>
<dbReference type="Proteomes" id="UP001064933">
    <property type="component" value="Chromosome"/>
</dbReference>
<dbReference type="InterPro" id="IPR001907">
    <property type="entry name" value="ClpP"/>
</dbReference>
<dbReference type="Pfam" id="PF00574">
    <property type="entry name" value="CLP_protease"/>
    <property type="match status" value="1"/>
</dbReference>
<dbReference type="RefSeq" id="WP_261758866.1">
    <property type="nucleotide sequence ID" value="NZ_CP104562.2"/>
</dbReference>
<organism evidence="2 3">
    <name type="scientific">Roseateles amylovorans</name>
    <dbReference type="NCBI Taxonomy" id="2978473"/>
    <lineage>
        <taxon>Bacteria</taxon>
        <taxon>Pseudomonadati</taxon>
        <taxon>Pseudomonadota</taxon>
        <taxon>Betaproteobacteria</taxon>
        <taxon>Burkholderiales</taxon>
        <taxon>Sphaerotilaceae</taxon>
        <taxon>Roseateles</taxon>
    </lineage>
</organism>
<dbReference type="PRINTS" id="PR00127">
    <property type="entry name" value="CLPPROTEASEP"/>
</dbReference>
<comment type="similarity">
    <text evidence="1">Belongs to the peptidase S14 family.</text>
</comment>
<proteinExistence type="inferred from homology"/>
<keyword evidence="2" id="KW-0645">Protease</keyword>
<evidence type="ECO:0000313" key="2">
    <source>
        <dbReference type="EMBL" id="UXH79046.1"/>
    </source>
</evidence>
<evidence type="ECO:0000256" key="1">
    <source>
        <dbReference type="ARBA" id="ARBA00007039"/>
    </source>
</evidence>
<dbReference type="EMBL" id="CP104562">
    <property type="protein sequence ID" value="UXH79046.1"/>
    <property type="molecule type" value="Genomic_DNA"/>
</dbReference>
<dbReference type="GO" id="GO:0008233">
    <property type="term" value="F:peptidase activity"/>
    <property type="evidence" value="ECO:0007669"/>
    <property type="project" value="UniProtKB-KW"/>
</dbReference>
<dbReference type="InterPro" id="IPR023562">
    <property type="entry name" value="ClpP/TepA"/>
</dbReference>
<reference evidence="2" key="1">
    <citation type="submission" date="2022-10" db="EMBL/GenBank/DDBJ databases">
        <title>Characterization and whole genome sequencing of a new Roseateles species, isolated from fresh water.</title>
        <authorList>
            <person name="Guliayeva D.Y."/>
            <person name="Akhremchuk A.E."/>
            <person name="Sikolenko M.A."/>
            <person name="Valentovich L.N."/>
            <person name="Sidarenka A.V."/>
        </authorList>
    </citation>
    <scope>NUCLEOTIDE SEQUENCE</scope>
    <source>
        <strain evidence="2">BIM B-1768</strain>
    </source>
</reference>